<name>A0A6G1IT60_9PLEO</name>
<dbReference type="InterPro" id="IPR001447">
    <property type="entry name" value="Arylamine_N-AcTrfase"/>
</dbReference>
<dbReference type="InterPro" id="IPR038765">
    <property type="entry name" value="Papain-like_cys_pep_sf"/>
</dbReference>
<organism evidence="2 3">
    <name type="scientific">Lentithecium fluviatile CBS 122367</name>
    <dbReference type="NCBI Taxonomy" id="1168545"/>
    <lineage>
        <taxon>Eukaryota</taxon>
        <taxon>Fungi</taxon>
        <taxon>Dikarya</taxon>
        <taxon>Ascomycota</taxon>
        <taxon>Pezizomycotina</taxon>
        <taxon>Dothideomycetes</taxon>
        <taxon>Pleosporomycetidae</taxon>
        <taxon>Pleosporales</taxon>
        <taxon>Massarineae</taxon>
        <taxon>Lentitheciaceae</taxon>
        <taxon>Lentithecium</taxon>
    </lineage>
</organism>
<dbReference type="GO" id="GO:0016407">
    <property type="term" value="F:acetyltransferase activity"/>
    <property type="evidence" value="ECO:0007669"/>
    <property type="project" value="InterPro"/>
</dbReference>
<accession>A0A6G1IT60</accession>
<sequence length="319" mass="36104">MASVFTPSQISAYLHHIHLPPKYHPTNAPPHDLSFLTALHVHTISTIPYENITLHYSSSRKISIDPLHAFQKIIGDGRGRGGYCMEVSILFNHILRGLGFKAYTAGVRIRLRENGVPSGDFIGWVHLVNIVLLPTGQKYVLDIGFGGDGATKPMPLIPNTPQHNMGTQEIRFVHEHIPSQTQRTEETKLWIYQYRNGPDREWNSFYAFPEFEFLQADFRVMNWFTGSSPESHQTVNVLIIKFLRRIKEGGGDEEEIYGKRMLVNGTVKENLGGKTRVVQECGDEPERTEALEKWFGIRLTEEEKAAIVGHCSELRGGTP</sequence>
<evidence type="ECO:0000313" key="3">
    <source>
        <dbReference type="Proteomes" id="UP000799291"/>
    </source>
</evidence>
<dbReference type="SUPFAM" id="SSF54001">
    <property type="entry name" value="Cysteine proteinases"/>
    <property type="match status" value="1"/>
</dbReference>
<dbReference type="Pfam" id="PF00797">
    <property type="entry name" value="Acetyltransf_2"/>
    <property type="match status" value="1"/>
</dbReference>
<dbReference type="PANTHER" id="PTHR11786:SF0">
    <property type="entry name" value="ARYLAMINE N-ACETYLTRANSFERASE 4-RELATED"/>
    <property type="match status" value="1"/>
</dbReference>
<keyword evidence="3" id="KW-1185">Reference proteome</keyword>
<dbReference type="Gene3D" id="3.30.2140.20">
    <property type="match status" value="1"/>
</dbReference>
<dbReference type="EMBL" id="MU005592">
    <property type="protein sequence ID" value="KAF2681288.1"/>
    <property type="molecule type" value="Genomic_DNA"/>
</dbReference>
<protein>
    <submittedName>
        <fullName evidence="2">Cysteine proteinase</fullName>
    </submittedName>
</protein>
<evidence type="ECO:0000313" key="2">
    <source>
        <dbReference type="EMBL" id="KAF2681288.1"/>
    </source>
</evidence>
<dbReference type="Proteomes" id="UP000799291">
    <property type="component" value="Unassembled WGS sequence"/>
</dbReference>
<dbReference type="PANTHER" id="PTHR11786">
    <property type="entry name" value="N-HYDROXYARYLAMINE O-ACETYLTRANSFERASE"/>
    <property type="match status" value="1"/>
</dbReference>
<dbReference type="AlphaFoldDB" id="A0A6G1IT60"/>
<dbReference type="OrthoDB" id="10260017at2759"/>
<gene>
    <name evidence="2" type="ORF">K458DRAFT_310113</name>
</gene>
<evidence type="ECO:0000256" key="1">
    <source>
        <dbReference type="ARBA" id="ARBA00006547"/>
    </source>
</evidence>
<dbReference type="InterPro" id="IPR053710">
    <property type="entry name" value="Arylamine_NAT_domain_sf"/>
</dbReference>
<comment type="similarity">
    <text evidence="1">Belongs to the arylamine N-acetyltransferase family.</text>
</comment>
<proteinExistence type="inferred from homology"/>
<reference evidence="2" key="1">
    <citation type="journal article" date="2020" name="Stud. Mycol.">
        <title>101 Dothideomycetes genomes: a test case for predicting lifestyles and emergence of pathogens.</title>
        <authorList>
            <person name="Haridas S."/>
            <person name="Albert R."/>
            <person name="Binder M."/>
            <person name="Bloem J."/>
            <person name="Labutti K."/>
            <person name="Salamov A."/>
            <person name="Andreopoulos B."/>
            <person name="Baker S."/>
            <person name="Barry K."/>
            <person name="Bills G."/>
            <person name="Bluhm B."/>
            <person name="Cannon C."/>
            <person name="Castanera R."/>
            <person name="Culley D."/>
            <person name="Daum C."/>
            <person name="Ezra D."/>
            <person name="Gonzalez J."/>
            <person name="Henrissat B."/>
            <person name="Kuo A."/>
            <person name="Liang C."/>
            <person name="Lipzen A."/>
            <person name="Lutzoni F."/>
            <person name="Magnuson J."/>
            <person name="Mondo S."/>
            <person name="Nolan M."/>
            <person name="Ohm R."/>
            <person name="Pangilinan J."/>
            <person name="Park H.-J."/>
            <person name="Ramirez L."/>
            <person name="Alfaro M."/>
            <person name="Sun H."/>
            <person name="Tritt A."/>
            <person name="Yoshinaga Y."/>
            <person name="Zwiers L.-H."/>
            <person name="Turgeon B."/>
            <person name="Goodwin S."/>
            <person name="Spatafora J."/>
            <person name="Crous P."/>
            <person name="Grigoriev I."/>
        </authorList>
    </citation>
    <scope>NUCLEOTIDE SEQUENCE</scope>
    <source>
        <strain evidence="2">CBS 122367</strain>
    </source>
</reference>